<dbReference type="RefSeq" id="WP_035332779.1">
    <property type="nucleotide sequence ID" value="NZ_APVL01000027.1"/>
</dbReference>
<proteinExistence type="predicted"/>
<sequence>MATVVTEFDAVSLKNVSAQFKTGGTPAVGTSFGCAGSIEGETESVVIEKKCAGMTQKSIAKPQKMTLTYAGHLPVAVLRDVFGLSNTGLKPGVYSYGQSSKPKEFILTGDVVDEFEDVTKLIAFPAVTSSTGLKIQSIENGAEEVAQIELEFTVLPDNAGQFYYEALVPELDDQTVAEQWHSAFTRTLVEATPAP</sequence>
<dbReference type="EMBL" id="APVL01000027">
    <property type="protein sequence ID" value="EWG08903.1"/>
    <property type="molecule type" value="Genomic_DNA"/>
</dbReference>
<name>W7KRZ3_CYTFI</name>
<dbReference type="eggNOG" id="ENOG5031SE5">
    <property type="taxonomic scope" value="Bacteria"/>
</dbReference>
<dbReference type="Proteomes" id="UP000019270">
    <property type="component" value="Unassembled WGS sequence"/>
</dbReference>
<evidence type="ECO:0000313" key="1">
    <source>
        <dbReference type="EMBL" id="EWG08903.1"/>
    </source>
</evidence>
<accession>W7KRZ3</accession>
<protein>
    <submittedName>
        <fullName evidence="1">Major tail protein B</fullName>
    </submittedName>
</protein>
<reference evidence="2" key="1">
    <citation type="submission" date="2013-03" db="EMBL/GenBank/DDBJ databases">
        <title>Draft genome sequence of Bacillus firmus DS1.</title>
        <authorList>
            <person name="Peng D."/>
            <person name="Zhu L."/>
            <person name="Sun M."/>
        </authorList>
    </citation>
    <scope>NUCLEOTIDE SEQUENCE [LARGE SCALE GENOMIC DNA]</scope>
    <source>
        <strain evidence="2">DS1</strain>
    </source>
</reference>
<comment type="caution">
    <text evidence="1">The sequence shown here is derived from an EMBL/GenBank/DDBJ whole genome shotgun (WGS) entry which is preliminary data.</text>
</comment>
<reference evidence="1 2" key="2">
    <citation type="journal article" date="2016" name="Sci. Rep.">
        <title>A novel serine protease, Sep1, from Bacillus firmus DS-1 has nematicidal activity and degrades multiple intestinal-associated nematode proteins.</title>
        <authorList>
            <person name="Geng C."/>
            <person name="Nie X."/>
            <person name="Tang Z."/>
            <person name="Zhang Y."/>
            <person name="Lin J."/>
            <person name="Sun M."/>
            <person name="Peng D."/>
        </authorList>
    </citation>
    <scope>NUCLEOTIDE SEQUENCE [LARGE SCALE GENOMIC DNA]</scope>
    <source>
        <strain evidence="1 2">DS1</strain>
    </source>
</reference>
<dbReference type="PATRIC" id="fig|1307436.3.peg.4714"/>
<dbReference type="AlphaFoldDB" id="W7KRZ3"/>
<evidence type="ECO:0000313" key="2">
    <source>
        <dbReference type="Proteomes" id="UP000019270"/>
    </source>
</evidence>
<organism evidence="1 2">
    <name type="scientific">Cytobacillus firmus DS1</name>
    <dbReference type="NCBI Taxonomy" id="1307436"/>
    <lineage>
        <taxon>Bacteria</taxon>
        <taxon>Bacillati</taxon>
        <taxon>Bacillota</taxon>
        <taxon>Bacilli</taxon>
        <taxon>Bacillales</taxon>
        <taxon>Bacillaceae</taxon>
        <taxon>Cytobacillus</taxon>
    </lineage>
</organism>
<gene>
    <name evidence="1" type="ORF">PBF_22103</name>
</gene>